<dbReference type="AlphaFoldDB" id="A0A2Z4FMN2"/>
<dbReference type="EMBL" id="CP030032">
    <property type="protein sequence ID" value="AWV89928.1"/>
    <property type="molecule type" value="Genomic_DNA"/>
</dbReference>
<organism evidence="2 3">
    <name type="scientific">Bradymonas sediminis</name>
    <dbReference type="NCBI Taxonomy" id="1548548"/>
    <lineage>
        <taxon>Bacteria</taxon>
        <taxon>Deltaproteobacteria</taxon>
        <taxon>Bradymonadales</taxon>
        <taxon>Bradymonadaceae</taxon>
        <taxon>Bradymonas</taxon>
    </lineage>
</organism>
<keyword evidence="3" id="KW-1185">Reference proteome</keyword>
<dbReference type="InterPro" id="IPR011250">
    <property type="entry name" value="OMP/PagP_B-barrel"/>
</dbReference>
<evidence type="ECO:0000259" key="1">
    <source>
        <dbReference type="Pfam" id="PF13568"/>
    </source>
</evidence>
<name>A0A2Z4FMN2_9DELT</name>
<reference evidence="2 3" key="1">
    <citation type="submission" date="2018-06" db="EMBL/GenBank/DDBJ databases">
        <title>Lujinxingia sediminis gen. nov. sp. nov., a new facultative anaerobic member of the class Deltaproteobacteria, and proposal of Lujinxingaceae fam. nov.</title>
        <authorList>
            <person name="Guo L.-Y."/>
            <person name="Li C.-M."/>
            <person name="Wang S."/>
            <person name="Du Z.-J."/>
        </authorList>
    </citation>
    <scope>NUCLEOTIDE SEQUENCE [LARGE SCALE GENOMIC DNA]</scope>
    <source>
        <strain evidence="2 3">FA350</strain>
    </source>
</reference>
<proteinExistence type="predicted"/>
<gene>
    <name evidence="2" type="ORF">DN745_11495</name>
</gene>
<sequence length="228" mass="23801">MRKVTMCLAASLITLAGANAFAQDVTSSRSNSGGAQIGVVGMLNYSSHAYSADDSDVADEFADHTESTLGFGGGLRAVVEFNPFLGIQPEILFKQYGATLKAEAGPFNIESTATTNYLQVPVLARLALPVGGSVTPKVLVGPTFGYFLSGSTKAGDDTKDIDAEDVERLDIGVAAGVGVDFATGPGALSLDLRYDRSLTQSNKASDMDGGLEVMNTGFSFLVGYNYKL</sequence>
<accession>A0A2Z4FMN2</accession>
<evidence type="ECO:0000313" key="2">
    <source>
        <dbReference type="EMBL" id="AWV89928.1"/>
    </source>
</evidence>
<evidence type="ECO:0000313" key="3">
    <source>
        <dbReference type="Proteomes" id="UP000249799"/>
    </source>
</evidence>
<protein>
    <recommendedName>
        <fullName evidence="1">Outer membrane protein beta-barrel domain-containing protein</fullName>
    </recommendedName>
</protein>
<dbReference type="SUPFAM" id="SSF56925">
    <property type="entry name" value="OMPA-like"/>
    <property type="match status" value="1"/>
</dbReference>
<dbReference type="Proteomes" id="UP000249799">
    <property type="component" value="Chromosome"/>
</dbReference>
<dbReference type="InterPro" id="IPR025665">
    <property type="entry name" value="Beta-barrel_OMP_2"/>
</dbReference>
<dbReference type="OrthoDB" id="949314at2"/>
<dbReference type="KEGG" id="bsed:DN745_11495"/>
<dbReference type="RefSeq" id="WP_111334990.1">
    <property type="nucleotide sequence ID" value="NZ_CP030032.1"/>
</dbReference>
<feature type="domain" description="Outer membrane protein beta-barrel" evidence="1">
    <location>
        <begin position="21"/>
        <end position="201"/>
    </location>
</feature>
<dbReference type="Pfam" id="PF13568">
    <property type="entry name" value="OMP_b-brl_2"/>
    <property type="match status" value="1"/>
</dbReference>